<dbReference type="PROSITE" id="PS01117">
    <property type="entry name" value="HTH_MARR_1"/>
    <property type="match status" value="1"/>
</dbReference>
<dbReference type="InterPro" id="IPR052526">
    <property type="entry name" value="HTH-type_Bedaq_tolerance"/>
</dbReference>
<dbReference type="GO" id="GO:0003677">
    <property type="term" value="F:DNA binding"/>
    <property type="evidence" value="ECO:0007669"/>
    <property type="project" value="UniProtKB-KW"/>
</dbReference>
<dbReference type="Gene3D" id="1.10.10.10">
    <property type="entry name" value="Winged helix-like DNA-binding domain superfamily/Winged helix DNA-binding domain"/>
    <property type="match status" value="1"/>
</dbReference>
<dbReference type="AlphaFoldDB" id="A0A939C427"/>
<dbReference type="InterPro" id="IPR036390">
    <property type="entry name" value="WH_DNA-bd_sf"/>
</dbReference>
<evidence type="ECO:0000313" key="7">
    <source>
        <dbReference type="Proteomes" id="UP000663801"/>
    </source>
</evidence>
<dbReference type="PANTHER" id="PTHR39515">
    <property type="entry name" value="CONSERVED PROTEIN"/>
    <property type="match status" value="1"/>
</dbReference>
<feature type="region of interest" description="Disordered" evidence="4">
    <location>
        <begin position="1"/>
        <end position="21"/>
    </location>
</feature>
<keyword evidence="1" id="KW-0805">Transcription regulation</keyword>
<reference evidence="6" key="1">
    <citation type="submission" date="2021-01" db="EMBL/GenBank/DDBJ databases">
        <title>KCTC 19127 draft genome.</title>
        <authorList>
            <person name="An D."/>
        </authorList>
    </citation>
    <scope>NUCLEOTIDE SEQUENCE</scope>
    <source>
        <strain evidence="6">KCTC 19127</strain>
    </source>
</reference>
<evidence type="ECO:0000256" key="2">
    <source>
        <dbReference type="ARBA" id="ARBA00023125"/>
    </source>
</evidence>
<proteinExistence type="predicted"/>
<gene>
    <name evidence="6" type="ORF">JL107_17795</name>
</gene>
<accession>A0A939C427</accession>
<dbReference type="InterPro" id="IPR000835">
    <property type="entry name" value="HTH_MarR-typ"/>
</dbReference>
<protein>
    <submittedName>
        <fullName evidence="6">MarR family transcriptional regulator</fullName>
    </submittedName>
</protein>
<sequence>MTADAPRDETAAPSSADPAGLSEVATLRGAVLVLARRLRHQQAGDGLPATESAVLGRVFREGPTSPGRLARAEHVQPPSMTRIVESLERQGLVRRDPHPTDGRQVQVSITADGEEFIERSRALRTAWLARQIDRLDPADREMLTAAAPALHRLAHLE</sequence>
<dbReference type="SUPFAM" id="SSF46785">
    <property type="entry name" value="Winged helix' DNA-binding domain"/>
    <property type="match status" value="1"/>
</dbReference>
<dbReference type="Pfam" id="PF01047">
    <property type="entry name" value="MarR"/>
    <property type="match status" value="1"/>
</dbReference>
<name>A0A939C427_9ACTN</name>
<feature type="domain" description="HTH marR-type" evidence="5">
    <location>
        <begin position="20"/>
        <end position="152"/>
    </location>
</feature>
<dbReference type="PRINTS" id="PR00598">
    <property type="entry name" value="HTHMARR"/>
</dbReference>
<organism evidence="6 7">
    <name type="scientific">Nakamurella flavida</name>
    <dbReference type="NCBI Taxonomy" id="363630"/>
    <lineage>
        <taxon>Bacteria</taxon>
        <taxon>Bacillati</taxon>
        <taxon>Actinomycetota</taxon>
        <taxon>Actinomycetes</taxon>
        <taxon>Nakamurellales</taxon>
        <taxon>Nakamurellaceae</taxon>
        <taxon>Nakamurella</taxon>
    </lineage>
</organism>
<dbReference type="GO" id="GO:0003700">
    <property type="term" value="F:DNA-binding transcription factor activity"/>
    <property type="evidence" value="ECO:0007669"/>
    <property type="project" value="InterPro"/>
</dbReference>
<dbReference type="InterPro" id="IPR023187">
    <property type="entry name" value="Tscrpt_reg_MarR-type_CS"/>
</dbReference>
<feature type="compositionally biased region" description="Basic and acidic residues" evidence="4">
    <location>
        <begin position="1"/>
        <end position="10"/>
    </location>
</feature>
<keyword evidence="2" id="KW-0238">DNA-binding</keyword>
<dbReference type="Proteomes" id="UP000663801">
    <property type="component" value="Unassembled WGS sequence"/>
</dbReference>
<dbReference type="PANTHER" id="PTHR39515:SF2">
    <property type="entry name" value="HTH-TYPE TRANSCRIPTIONAL REGULATOR RV0880"/>
    <property type="match status" value="1"/>
</dbReference>
<dbReference type="RefSeq" id="WP_205258419.1">
    <property type="nucleotide sequence ID" value="NZ_BAAAPV010000006.1"/>
</dbReference>
<dbReference type="InterPro" id="IPR036388">
    <property type="entry name" value="WH-like_DNA-bd_sf"/>
</dbReference>
<evidence type="ECO:0000259" key="5">
    <source>
        <dbReference type="PROSITE" id="PS50995"/>
    </source>
</evidence>
<evidence type="ECO:0000256" key="4">
    <source>
        <dbReference type="SAM" id="MobiDB-lite"/>
    </source>
</evidence>
<keyword evidence="3" id="KW-0804">Transcription</keyword>
<evidence type="ECO:0000256" key="3">
    <source>
        <dbReference type="ARBA" id="ARBA00023163"/>
    </source>
</evidence>
<comment type="caution">
    <text evidence="6">The sequence shown here is derived from an EMBL/GenBank/DDBJ whole genome shotgun (WGS) entry which is preliminary data.</text>
</comment>
<evidence type="ECO:0000256" key="1">
    <source>
        <dbReference type="ARBA" id="ARBA00023015"/>
    </source>
</evidence>
<dbReference type="SMART" id="SM00347">
    <property type="entry name" value="HTH_MARR"/>
    <property type="match status" value="1"/>
</dbReference>
<keyword evidence="7" id="KW-1185">Reference proteome</keyword>
<dbReference type="EMBL" id="JAERWL010000016">
    <property type="protein sequence ID" value="MBM9478305.1"/>
    <property type="molecule type" value="Genomic_DNA"/>
</dbReference>
<evidence type="ECO:0000313" key="6">
    <source>
        <dbReference type="EMBL" id="MBM9478305.1"/>
    </source>
</evidence>
<dbReference type="PROSITE" id="PS50995">
    <property type="entry name" value="HTH_MARR_2"/>
    <property type="match status" value="1"/>
</dbReference>